<comment type="caution">
    <text evidence="2">The sequence shown here is derived from an EMBL/GenBank/DDBJ whole genome shotgun (WGS) entry which is preliminary data.</text>
</comment>
<dbReference type="PANTHER" id="PTHR34293:SF1">
    <property type="entry name" value="HTH-TYPE TRANSCRIPTIONAL REGULATOR TRMBL2"/>
    <property type="match status" value="1"/>
</dbReference>
<evidence type="ECO:0000259" key="1">
    <source>
        <dbReference type="SMART" id="SM00421"/>
    </source>
</evidence>
<dbReference type="EMBL" id="BAAASL010000001">
    <property type="protein sequence ID" value="GAA2707053.1"/>
    <property type="molecule type" value="Genomic_DNA"/>
</dbReference>
<reference evidence="2 3" key="1">
    <citation type="journal article" date="2019" name="Int. J. Syst. Evol. Microbiol.">
        <title>The Global Catalogue of Microorganisms (GCM) 10K type strain sequencing project: providing services to taxonomists for standard genome sequencing and annotation.</title>
        <authorList>
            <consortium name="The Broad Institute Genomics Platform"/>
            <consortium name="The Broad Institute Genome Sequencing Center for Infectious Disease"/>
            <person name="Wu L."/>
            <person name="Ma J."/>
        </authorList>
    </citation>
    <scope>NUCLEOTIDE SEQUENCE [LARGE SCALE GENOMIC DNA]</scope>
    <source>
        <strain evidence="2 3">JCM 4542</strain>
    </source>
</reference>
<evidence type="ECO:0000313" key="3">
    <source>
        <dbReference type="Proteomes" id="UP001500886"/>
    </source>
</evidence>
<dbReference type="Pfam" id="PF00196">
    <property type="entry name" value="GerE"/>
    <property type="match status" value="1"/>
</dbReference>
<accession>A0ABN3TLI8</accession>
<evidence type="ECO:0000313" key="2">
    <source>
        <dbReference type="EMBL" id="GAA2707053.1"/>
    </source>
</evidence>
<dbReference type="InterPro" id="IPR016032">
    <property type="entry name" value="Sig_transdc_resp-reg_C-effctor"/>
</dbReference>
<dbReference type="SUPFAM" id="SSF56024">
    <property type="entry name" value="Phospholipase D/nuclease"/>
    <property type="match status" value="1"/>
</dbReference>
<dbReference type="PANTHER" id="PTHR34293">
    <property type="entry name" value="HTH-TYPE TRANSCRIPTIONAL REGULATOR TRMBL2"/>
    <property type="match status" value="1"/>
</dbReference>
<dbReference type="RefSeq" id="WP_344432538.1">
    <property type="nucleotide sequence ID" value="NZ_BAAASL010000001.1"/>
</dbReference>
<dbReference type="Proteomes" id="UP001500886">
    <property type="component" value="Unassembled WGS sequence"/>
</dbReference>
<name>A0ABN3TLI8_9ACTN</name>
<protein>
    <submittedName>
        <fullName evidence="2">Helix-turn-helix transcriptional regulator</fullName>
    </submittedName>
</protein>
<dbReference type="InterPro" id="IPR036388">
    <property type="entry name" value="WH-like_DNA-bd_sf"/>
</dbReference>
<gene>
    <name evidence="2" type="ORF">GCM10010315_00890</name>
</gene>
<organism evidence="2 3">
    <name type="scientific">Streptomyces luteosporeus</name>
    <dbReference type="NCBI Taxonomy" id="173856"/>
    <lineage>
        <taxon>Bacteria</taxon>
        <taxon>Bacillati</taxon>
        <taxon>Actinomycetota</taxon>
        <taxon>Actinomycetes</taxon>
        <taxon>Kitasatosporales</taxon>
        <taxon>Streptomycetaceae</taxon>
        <taxon>Streptomyces</taxon>
    </lineage>
</organism>
<proteinExistence type="predicted"/>
<keyword evidence="3" id="KW-1185">Reference proteome</keyword>
<dbReference type="SUPFAM" id="SSF46894">
    <property type="entry name" value="C-terminal effector domain of the bipartite response regulators"/>
    <property type="match status" value="1"/>
</dbReference>
<dbReference type="SMART" id="SM00421">
    <property type="entry name" value="HTH_LUXR"/>
    <property type="match status" value="1"/>
</dbReference>
<feature type="domain" description="HTH luxR-type" evidence="1">
    <location>
        <begin position="292"/>
        <end position="341"/>
    </location>
</feature>
<dbReference type="InterPro" id="IPR051797">
    <property type="entry name" value="TrmB-like"/>
</dbReference>
<dbReference type="Gene3D" id="1.10.10.10">
    <property type="entry name" value="Winged helix-like DNA-binding domain superfamily/Winged helix DNA-binding domain"/>
    <property type="match status" value="1"/>
</dbReference>
<dbReference type="InterPro" id="IPR000792">
    <property type="entry name" value="Tscrpt_reg_LuxR_C"/>
</dbReference>
<sequence length="347" mass="38126">MTTNPQDIDVMLPRMDLQQLAALAPLDPGAVEIYEHTTRTTSVSLGELVHLTGRPEDAVAESVRVLLRLRLLRWAEGEPTRLTAISPDSAELHVLEPAARKVAALQEALAQVRGELSALSELYHDGIVHRLRGESTEIITGPADVRGRIEHLIDRAAREILVARPGGARQEDVPWECPERVEAALARGVRLRVICQHTAQFSLPVVARVERVTALGAEVRTVGDRIEPVLVVDRSTAVVPLRDDPRGAVLVRDPSTVDFMTGTFERLWPQATPFPAKLGRGPAVAASDAVKSDIVRLLIAGEDDKAIARRMGMSVRTCQRHITEIMNRLGARTRVRAGYLLHELGHR</sequence>